<dbReference type="Proteomes" id="UP001521150">
    <property type="component" value="Unassembled WGS sequence"/>
</dbReference>
<sequence>MARLVSPTQVSVWVRLPWRGVRVRVIRKTCAASGNATPWGVVRTWMVRYSIRPCPVSVAVRMLAFVQDNPVRTVCSRC</sequence>
<dbReference type="EMBL" id="JAJVCN010000002">
    <property type="protein sequence ID" value="MCE7007115.1"/>
    <property type="molecule type" value="Genomic_DNA"/>
</dbReference>
<evidence type="ECO:0000313" key="1">
    <source>
        <dbReference type="EMBL" id="MCE7007115.1"/>
    </source>
</evidence>
<accession>A0ABS8ZH66</accession>
<organism evidence="1 2">
    <name type="scientific">Kibdelosporangium philippinense</name>
    <dbReference type="NCBI Taxonomy" id="211113"/>
    <lineage>
        <taxon>Bacteria</taxon>
        <taxon>Bacillati</taxon>
        <taxon>Actinomycetota</taxon>
        <taxon>Actinomycetes</taxon>
        <taxon>Pseudonocardiales</taxon>
        <taxon>Pseudonocardiaceae</taxon>
        <taxon>Kibdelosporangium</taxon>
    </lineage>
</organism>
<proteinExistence type="predicted"/>
<evidence type="ECO:0000313" key="2">
    <source>
        <dbReference type="Proteomes" id="UP001521150"/>
    </source>
</evidence>
<name>A0ABS8ZH66_9PSEU</name>
<protein>
    <submittedName>
        <fullName evidence="1">Uncharacterized protein</fullName>
    </submittedName>
</protein>
<reference evidence="1 2" key="1">
    <citation type="submission" date="2021-12" db="EMBL/GenBank/DDBJ databases">
        <title>Genome sequence of Kibdelosporangium philippinense ATCC 49844.</title>
        <authorList>
            <person name="Fedorov E.A."/>
            <person name="Omeragic M."/>
            <person name="Shalygina K.F."/>
            <person name="Maclea K.S."/>
        </authorList>
    </citation>
    <scope>NUCLEOTIDE SEQUENCE [LARGE SCALE GENOMIC DNA]</scope>
    <source>
        <strain evidence="1 2">ATCC 49844</strain>
    </source>
</reference>
<gene>
    <name evidence="1" type="ORF">LWC34_30450</name>
</gene>
<comment type="caution">
    <text evidence="1">The sequence shown here is derived from an EMBL/GenBank/DDBJ whole genome shotgun (WGS) entry which is preliminary data.</text>
</comment>
<keyword evidence="2" id="KW-1185">Reference proteome</keyword>